<evidence type="ECO:0000256" key="9">
    <source>
        <dbReference type="ARBA" id="ARBA00022729"/>
    </source>
</evidence>
<feature type="binding site" evidence="17">
    <location>
        <position position="639"/>
    </location>
    <ligand>
        <name>Ca(2+)</name>
        <dbReference type="ChEBI" id="CHEBI:29108"/>
        <label>1</label>
    </ligand>
</feature>
<feature type="binding site" evidence="17">
    <location>
        <position position="637"/>
    </location>
    <ligand>
        <name>Ca(2+)</name>
        <dbReference type="ChEBI" id="CHEBI:29108"/>
        <label>1</label>
    </ligand>
</feature>
<evidence type="ECO:0000256" key="13">
    <source>
        <dbReference type="ARBA" id="ARBA00023157"/>
    </source>
</evidence>
<evidence type="ECO:0000256" key="18">
    <source>
        <dbReference type="PIRSR" id="PIRSR600823-4"/>
    </source>
</evidence>
<accession>A0A835MZR2</accession>
<evidence type="ECO:0000256" key="1">
    <source>
        <dbReference type="ARBA" id="ARBA00000189"/>
    </source>
</evidence>
<feature type="domain" description="Plant heme peroxidase family profile" evidence="20">
    <location>
        <begin position="40"/>
        <end position="275"/>
    </location>
</feature>
<dbReference type="GO" id="GO:0020037">
    <property type="term" value="F:heme binding"/>
    <property type="evidence" value="ECO:0007669"/>
    <property type="project" value="InterPro"/>
</dbReference>
<protein>
    <recommendedName>
        <fullName evidence="5">peroxidase</fullName>
        <ecNumber evidence="5">1.11.1.7</ecNumber>
    </recommendedName>
</protein>
<keyword evidence="22" id="KW-1185">Reference proteome</keyword>
<evidence type="ECO:0000256" key="2">
    <source>
        <dbReference type="ARBA" id="ARBA00002322"/>
    </source>
</evidence>
<comment type="catalytic activity">
    <reaction evidence="1">
        <text>2 a phenolic donor + H2O2 = 2 a phenolic radical donor + 2 H2O</text>
        <dbReference type="Rhea" id="RHEA:56136"/>
        <dbReference type="ChEBI" id="CHEBI:15377"/>
        <dbReference type="ChEBI" id="CHEBI:16240"/>
        <dbReference type="ChEBI" id="CHEBI:139520"/>
        <dbReference type="ChEBI" id="CHEBI:139521"/>
        <dbReference type="EC" id="1.11.1.7"/>
    </reaction>
</comment>
<feature type="binding site" evidence="17">
    <location>
        <position position="632"/>
    </location>
    <ligand>
        <name>Ca(2+)</name>
        <dbReference type="ChEBI" id="CHEBI:29108"/>
        <label>1</label>
    </ligand>
</feature>
<keyword evidence="13 19" id="KW-1015">Disulfide bond</keyword>
<keyword evidence="8 17" id="KW-0479">Metal-binding</keyword>
<dbReference type="PROSITE" id="PS00436">
    <property type="entry name" value="PEROXIDASE_2"/>
    <property type="match status" value="2"/>
</dbReference>
<feature type="disulfide bond" evidence="19">
    <location>
        <begin position="633"/>
        <end position="638"/>
    </location>
</feature>
<dbReference type="GO" id="GO:0042744">
    <property type="term" value="P:hydrogen peroxide catabolic process"/>
    <property type="evidence" value="ECO:0007669"/>
    <property type="project" value="InterPro"/>
</dbReference>
<dbReference type="EC" id="1.11.1.7" evidence="5"/>
<dbReference type="SUPFAM" id="SSF48113">
    <property type="entry name" value="Heme-dependent peroxidases"/>
    <property type="match status" value="3"/>
</dbReference>
<keyword evidence="9" id="KW-0732">Signal</keyword>
<feature type="domain" description="Plant heme peroxidase family profile" evidence="20">
    <location>
        <begin position="274"/>
        <end position="561"/>
    </location>
</feature>
<comment type="similarity">
    <text evidence="4">Belongs to the peroxidase family. Ascorbate peroxidase subfamily.</text>
</comment>
<evidence type="ECO:0000256" key="12">
    <source>
        <dbReference type="ARBA" id="ARBA00023004"/>
    </source>
</evidence>
<evidence type="ECO:0000256" key="3">
    <source>
        <dbReference type="ARBA" id="ARBA00004613"/>
    </source>
</evidence>
<dbReference type="AlphaFoldDB" id="A0A835MZR2"/>
<dbReference type="InterPro" id="IPR010255">
    <property type="entry name" value="Haem_peroxidase_sf"/>
</dbReference>
<dbReference type="PANTHER" id="PTHR31388">
    <property type="entry name" value="PEROXIDASE 72-RELATED"/>
    <property type="match status" value="1"/>
</dbReference>
<feature type="disulfide bond" evidence="19">
    <location>
        <begin position="687"/>
        <end position="879"/>
    </location>
</feature>
<keyword evidence="14" id="KW-0325">Glycoprotein</keyword>
<feature type="binding site" evidence="16">
    <location>
        <position position="729"/>
    </location>
    <ligand>
        <name>substrate</name>
    </ligand>
</feature>
<keyword evidence="10 17" id="KW-0106">Calcium</keyword>
<keyword evidence="12 17" id="KW-0408">Iron</keyword>
<feature type="binding site" evidence="17">
    <location>
        <position position="641"/>
    </location>
    <ligand>
        <name>Ca(2+)</name>
        <dbReference type="ChEBI" id="CHEBI:29108"/>
        <label>1</label>
    </ligand>
</feature>
<dbReference type="InterPro" id="IPR000823">
    <property type="entry name" value="Peroxidase_pln"/>
</dbReference>
<evidence type="ECO:0000256" key="5">
    <source>
        <dbReference type="ARBA" id="ARBA00012313"/>
    </source>
</evidence>
<dbReference type="PRINTS" id="PR00461">
    <property type="entry name" value="PLPEROXIDASE"/>
</dbReference>
<dbReference type="OrthoDB" id="2113341at2759"/>
<dbReference type="InterPro" id="IPR002016">
    <property type="entry name" value="Haem_peroxidase"/>
</dbReference>
<feature type="binding site" evidence="17">
    <location>
        <position position="804"/>
    </location>
    <ligand>
        <name>Ca(2+)</name>
        <dbReference type="ChEBI" id="CHEBI:29108"/>
        <label>2</label>
    </ligand>
</feature>
<dbReference type="PANTHER" id="PTHR31388:SF126">
    <property type="entry name" value="PEROXIDASE"/>
    <property type="match status" value="1"/>
</dbReference>
<feature type="binding site" evidence="17">
    <location>
        <position position="811"/>
    </location>
    <ligand>
        <name>Ca(2+)</name>
        <dbReference type="ChEBI" id="CHEBI:29108"/>
        <label>2</label>
    </ligand>
</feature>
<comment type="function">
    <text evidence="2">Removal of H(2)O(2), oxidation of toxic reductants, biosynthesis and degradation of lignin, suberization, auxin catabolism, response to environmental stresses such as wounding, pathogen attack and oxidative stress. These functions might be dependent on each isozyme/isoform in each plant tissue.</text>
</comment>
<evidence type="ECO:0000256" key="15">
    <source>
        <dbReference type="PIRSR" id="PIRSR600823-1"/>
    </source>
</evidence>
<keyword evidence="6" id="KW-0575">Peroxidase</keyword>
<dbReference type="GO" id="GO:0006979">
    <property type="term" value="P:response to oxidative stress"/>
    <property type="evidence" value="ECO:0007669"/>
    <property type="project" value="InterPro"/>
</dbReference>
<dbReference type="GO" id="GO:0005576">
    <property type="term" value="C:extracellular region"/>
    <property type="evidence" value="ECO:0007669"/>
    <property type="project" value="UniProtKB-SubCell"/>
</dbReference>
<keyword evidence="7" id="KW-0349">Heme</keyword>
<proteinExistence type="inferred from homology"/>
<dbReference type="CDD" id="cd00693">
    <property type="entry name" value="secretory_peroxidase"/>
    <property type="match status" value="3"/>
</dbReference>
<dbReference type="GO" id="GO:0046872">
    <property type="term" value="F:metal ion binding"/>
    <property type="evidence" value="ECO:0007669"/>
    <property type="project" value="UniProtKB-KW"/>
</dbReference>
<evidence type="ECO:0000256" key="8">
    <source>
        <dbReference type="ARBA" id="ARBA00022723"/>
    </source>
</evidence>
<feature type="domain" description="Plant heme peroxidase family profile" evidence="20">
    <location>
        <begin position="590"/>
        <end position="883"/>
    </location>
</feature>
<evidence type="ECO:0000256" key="6">
    <source>
        <dbReference type="ARBA" id="ARBA00022559"/>
    </source>
</evidence>
<feature type="binding site" evidence="17">
    <location>
        <position position="635"/>
    </location>
    <ligand>
        <name>Ca(2+)</name>
        <dbReference type="ChEBI" id="CHEBI:29108"/>
        <label>1</label>
    </ligand>
</feature>
<comment type="subcellular location">
    <subcellularLocation>
        <location evidence="3">Secreted</location>
    </subcellularLocation>
</comment>
<feature type="binding site" description="axial binding residue" evidence="17">
    <location>
        <position position="759"/>
    </location>
    <ligand>
        <name>heme b</name>
        <dbReference type="ChEBI" id="CHEBI:60344"/>
    </ligand>
    <ligandPart>
        <name>Fe</name>
        <dbReference type="ChEBI" id="CHEBI:18248"/>
    </ligandPart>
</feature>
<feature type="binding site" evidence="17">
    <location>
        <position position="653"/>
    </location>
    <ligand>
        <name>Ca(2+)</name>
        <dbReference type="ChEBI" id="CHEBI:29108"/>
        <label>1</label>
    </ligand>
</feature>
<dbReference type="FunFam" id="1.10.420.10:FF:000006">
    <property type="entry name" value="Peroxidase"/>
    <property type="match status" value="3"/>
</dbReference>
<dbReference type="Gene3D" id="1.10.420.10">
    <property type="entry name" value="Peroxidase, domain 2"/>
    <property type="match status" value="3"/>
</dbReference>
<sequence length="883" mass="95769">MEHLALMSFRSLNQLLARQCQMRLAWGHPCFVFISMIALLMQGCDASVLLDGGEKTAPANANSLRGFDVIDNIKTQLESSCPGVVSCADILSVAARDSVVALGGPSWQVPLGRRDSATAGSVSDVNNNVPSPALNVSGLISAFSNKGFTAKEMVALSGSHTIGQARCTSFLNRINNENNIDSSFKTSTQAQCQDTNNFVPLDVTSPTSFDNAYYRNLLNQKGLLHSDQQLFSGGSTDAQVRAYSSNQASFRTDFANAMIKMGNLSPLTGSNEEELSPYYYNHVCPQALPAIKRVVEAAVYKERRMGASLLRLHFHDCFVNGCDASILLDPTSTIDSEKNAFPNNNSIRGFEVIDQVKLEVDKVCGRSVVSCADIVAVAARDSVVALGGPTWEVQLGRKDSTTASRDKANSDIPAPFMDLPALINNFKRQGLDERDLVALSGGHTVGLAQCFTFRNRIYNATNIDPKFVEQRKETCPLKGGDSNLAPLDPTPVHFDLAYFDSLVKKRGLLPSDQALFNGGSTDGLVKVYSSNAEAFGADFARSMVKMGNIKILTGEQGQVWRENMVSLGIFSLISTLFLVLAVPATAASSKLSPNYYDHVCPKALPAIKRAVEAAVNKERRMGASLLRLHFHDCFVNGCDASVLLDSTSAFDSEKKAGPNSNSLRGFEVIDRIKLEVDKVCGRPVISCADILAVAARDSVVALGGPTWAVQLGRRDSTTASKTTANKDLPSPFMNLSDLIKNFKKHGLDERDLVALSGGHTIGFAQCFTFRNRIYSESNIDPKFAQKRRLTCPRTGGNSSLAALDPSNANFDAKYFNKLLKKRGLLHSDQELFNGGSTDSLVKAYSSDVKVFWADFAQSMVKMGNIKPLTGKKGQVRLNCRKAN</sequence>
<comment type="cofactor">
    <cofactor evidence="17">
        <name>Ca(2+)</name>
        <dbReference type="ChEBI" id="CHEBI:29108"/>
    </cofactor>
    <text evidence="17">Binds 2 calcium ions per subunit.</text>
</comment>
<dbReference type="PRINTS" id="PR00458">
    <property type="entry name" value="PEROXIDASE"/>
</dbReference>
<dbReference type="Pfam" id="PF00141">
    <property type="entry name" value="peroxidase"/>
    <property type="match status" value="3"/>
</dbReference>
<evidence type="ECO:0000256" key="16">
    <source>
        <dbReference type="PIRSR" id="PIRSR600823-2"/>
    </source>
</evidence>
<dbReference type="InterPro" id="IPR019794">
    <property type="entry name" value="Peroxidases_AS"/>
</dbReference>
<evidence type="ECO:0000256" key="14">
    <source>
        <dbReference type="ARBA" id="ARBA00023180"/>
    </source>
</evidence>
<keyword evidence="11" id="KW-0560">Oxidoreductase</keyword>
<evidence type="ECO:0000256" key="17">
    <source>
        <dbReference type="PIRSR" id="PIRSR600823-3"/>
    </source>
</evidence>
<feature type="binding site" evidence="17">
    <location>
        <position position="760"/>
    </location>
    <ligand>
        <name>Ca(2+)</name>
        <dbReference type="ChEBI" id="CHEBI:29108"/>
        <label>2</label>
    </ligand>
</feature>
<name>A0A835MZR2_9ROSI</name>
<comment type="cofactor">
    <cofactor evidence="17">
        <name>heme b</name>
        <dbReference type="ChEBI" id="CHEBI:60344"/>
    </cofactor>
    <text evidence="17">Binds 1 heme b (iron(II)-protoporphyrin IX) group per subunit.</text>
</comment>
<evidence type="ECO:0000256" key="10">
    <source>
        <dbReference type="ARBA" id="ARBA00022837"/>
    </source>
</evidence>
<evidence type="ECO:0000313" key="21">
    <source>
        <dbReference type="EMBL" id="KAF9684832.1"/>
    </source>
</evidence>
<dbReference type="Gene3D" id="1.10.520.10">
    <property type="match status" value="3"/>
</dbReference>
<reference evidence="21 22" key="1">
    <citation type="submission" date="2020-10" db="EMBL/GenBank/DDBJ databases">
        <title>Plant Genome Project.</title>
        <authorList>
            <person name="Zhang R.-G."/>
        </authorList>
    </citation>
    <scope>NUCLEOTIDE SEQUENCE [LARGE SCALE GENOMIC DNA]</scope>
    <source>
        <strain evidence="21">FAFU-HL-1</strain>
        <tissue evidence="21">Leaf</tissue>
    </source>
</reference>
<dbReference type="InterPro" id="IPR033905">
    <property type="entry name" value="Secretory_peroxidase"/>
</dbReference>
<comment type="caution">
    <text evidence="21">The sequence shown here is derived from an EMBL/GenBank/DDBJ whole genome shotgun (WGS) entry which is preliminary data.</text>
</comment>
<dbReference type="Proteomes" id="UP000657918">
    <property type="component" value="Chromosome 4"/>
</dbReference>
<feature type="site" description="Transition state stabilizer" evidence="18">
    <location>
        <position position="627"/>
    </location>
</feature>
<dbReference type="PROSITE" id="PS00435">
    <property type="entry name" value="PEROXIDASE_1"/>
    <property type="match status" value="2"/>
</dbReference>
<organism evidence="21 22">
    <name type="scientific">Salix dunnii</name>
    <dbReference type="NCBI Taxonomy" id="1413687"/>
    <lineage>
        <taxon>Eukaryota</taxon>
        <taxon>Viridiplantae</taxon>
        <taxon>Streptophyta</taxon>
        <taxon>Embryophyta</taxon>
        <taxon>Tracheophyta</taxon>
        <taxon>Spermatophyta</taxon>
        <taxon>Magnoliopsida</taxon>
        <taxon>eudicotyledons</taxon>
        <taxon>Gunneridae</taxon>
        <taxon>Pentapetalae</taxon>
        <taxon>rosids</taxon>
        <taxon>fabids</taxon>
        <taxon>Malpighiales</taxon>
        <taxon>Salicaceae</taxon>
        <taxon>Saliceae</taxon>
        <taxon>Salix</taxon>
    </lineage>
</organism>
<gene>
    <name evidence="21" type="ORF">SADUNF_Sadunf04G0159600</name>
</gene>
<dbReference type="EMBL" id="JADGMS010000004">
    <property type="protein sequence ID" value="KAF9684832.1"/>
    <property type="molecule type" value="Genomic_DNA"/>
</dbReference>
<evidence type="ECO:0000256" key="19">
    <source>
        <dbReference type="PIRSR" id="PIRSR600823-5"/>
    </source>
</evidence>
<feature type="active site" description="Proton acceptor" evidence="15">
    <location>
        <position position="631"/>
    </location>
</feature>
<dbReference type="InterPro" id="IPR019793">
    <property type="entry name" value="Peroxidases_heam-ligand_BS"/>
</dbReference>
<evidence type="ECO:0000259" key="20">
    <source>
        <dbReference type="PROSITE" id="PS50873"/>
    </source>
</evidence>
<evidence type="ECO:0000256" key="7">
    <source>
        <dbReference type="ARBA" id="ARBA00022617"/>
    </source>
</evidence>
<evidence type="ECO:0000256" key="4">
    <source>
        <dbReference type="ARBA" id="ARBA00006873"/>
    </source>
</evidence>
<dbReference type="FunFam" id="1.10.520.10:FF:000009">
    <property type="entry name" value="Peroxidase"/>
    <property type="match status" value="2"/>
</dbReference>
<evidence type="ECO:0000256" key="11">
    <source>
        <dbReference type="ARBA" id="ARBA00023002"/>
    </source>
</evidence>
<dbReference type="PROSITE" id="PS50873">
    <property type="entry name" value="PEROXIDASE_4"/>
    <property type="match status" value="3"/>
</dbReference>
<dbReference type="GO" id="GO:0140825">
    <property type="term" value="F:lactoperoxidase activity"/>
    <property type="evidence" value="ECO:0007669"/>
    <property type="project" value="UniProtKB-EC"/>
</dbReference>
<evidence type="ECO:0000313" key="22">
    <source>
        <dbReference type="Proteomes" id="UP000657918"/>
    </source>
</evidence>
<feature type="disulfide bond" evidence="19">
    <location>
        <begin position="766"/>
        <end position="791"/>
    </location>
</feature>
<feature type="disulfide bond" evidence="19">
    <location>
        <begin position="600"/>
        <end position="680"/>
    </location>
</feature>